<sequence length="139" mass="15500">MAAKSLRKVVQHEAYQIVFWQLAGVIALALLALLIRGATSGFSVLMGGMAYGLPNLLFVWRVFRFSGAHQMAQFLAAFFMGEMMKLVLSAILFLVIVKYLPVSLLSTLVGFIGAIVSFWIVCMWHFSRQGRLRRQGVEG</sequence>
<gene>
    <name evidence="7" type="ORF">C8D86_10581</name>
</gene>
<feature type="transmembrane region" description="Helical" evidence="6">
    <location>
        <begin position="14"/>
        <end position="35"/>
    </location>
</feature>
<feature type="transmembrane region" description="Helical" evidence="6">
    <location>
        <begin position="103"/>
        <end position="126"/>
    </location>
</feature>
<dbReference type="GO" id="GO:0005886">
    <property type="term" value="C:plasma membrane"/>
    <property type="evidence" value="ECO:0007669"/>
    <property type="project" value="UniProtKB-SubCell"/>
</dbReference>
<dbReference type="Proteomes" id="UP000254720">
    <property type="component" value="Unassembled WGS sequence"/>
</dbReference>
<keyword evidence="3 6" id="KW-0812">Transmembrane</keyword>
<protein>
    <submittedName>
        <fullName evidence="7">ATP synthase protein I</fullName>
    </submittedName>
</protein>
<dbReference type="Pfam" id="PF03899">
    <property type="entry name" value="ATP-synt_I"/>
    <property type="match status" value="1"/>
</dbReference>
<feature type="transmembrane region" description="Helical" evidence="6">
    <location>
        <begin position="75"/>
        <end position="97"/>
    </location>
</feature>
<evidence type="ECO:0000313" key="7">
    <source>
        <dbReference type="EMBL" id="RDI46557.1"/>
    </source>
</evidence>
<evidence type="ECO:0000256" key="5">
    <source>
        <dbReference type="ARBA" id="ARBA00023136"/>
    </source>
</evidence>
<accession>A0A370GS89</accession>
<evidence type="ECO:0000256" key="1">
    <source>
        <dbReference type="ARBA" id="ARBA00004651"/>
    </source>
</evidence>
<evidence type="ECO:0000256" key="2">
    <source>
        <dbReference type="ARBA" id="ARBA00022475"/>
    </source>
</evidence>
<keyword evidence="2" id="KW-1003">Cell membrane</keyword>
<dbReference type="EMBL" id="QQAX01000005">
    <property type="protein sequence ID" value="RDI46557.1"/>
    <property type="molecule type" value="Genomic_DNA"/>
</dbReference>
<dbReference type="OrthoDB" id="5702716at2"/>
<name>A0A370GS89_9COXI</name>
<keyword evidence="5 6" id="KW-0472">Membrane</keyword>
<comment type="subcellular location">
    <subcellularLocation>
        <location evidence="1">Cell membrane</location>
        <topology evidence="1">Multi-pass membrane protein</topology>
    </subcellularLocation>
</comment>
<dbReference type="RefSeq" id="WP_114833852.1">
    <property type="nucleotide sequence ID" value="NZ_LR699114.1"/>
</dbReference>
<proteinExistence type="predicted"/>
<evidence type="ECO:0000313" key="8">
    <source>
        <dbReference type="Proteomes" id="UP000254720"/>
    </source>
</evidence>
<keyword evidence="8" id="KW-1185">Reference proteome</keyword>
<dbReference type="AlphaFoldDB" id="A0A370GS89"/>
<feature type="transmembrane region" description="Helical" evidence="6">
    <location>
        <begin position="41"/>
        <end position="63"/>
    </location>
</feature>
<organism evidence="7 8">
    <name type="scientific">Aquicella lusitana</name>
    <dbReference type="NCBI Taxonomy" id="254246"/>
    <lineage>
        <taxon>Bacteria</taxon>
        <taxon>Pseudomonadati</taxon>
        <taxon>Pseudomonadota</taxon>
        <taxon>Gammaproteobacteria</taxon>
        <taxon>Legionellales</taxon>
        <taxon>Coxiellaceae</taxon>
        <taxon>Aquicella</taxon>
    </lineage>
</organism>
<comment type="caution">
    <text evidence="7">The sequence shown here is derived from an EMBL/GenBank/DDBJ whole genome shotgun (WGS) entry which is preliminary data.</text>
</comment>
<keyword evidence="4 6" id="KW-1133">Transmembrane helix</keyword>
<reference evidence="7 8" key="1">
    <citation type="submission" date="2018-07" db="EMBL/GenBank/DDBJ databases">
        <title>Genomic Encyclopedia of Type Strains, Phase IV (KMG-IV): sequencing the most valuable type-strain genomes for metagenomic binning, comparative biology and taxonomic classification.</title>
        <authorList>
            <person name="Goeker M."/>
        </authorList>
    </citation>
    <scope>NUCLEOTIDE SEQUENCE [LARGE SCALE GENOMIC DNA]</scope>
    <source>
        <strain evidence="7 8">DSM 16500</strain>
    </source>
</reference>
<evidence type="ECO:0000256" key="6">
    <source>
        <dbReference type="SAM" id="Phobius"/>
    </source>
</evidence>
<evidence type="ECO:0000256" key="4">
    <source>
        <dbReference type="ARBA" id="ARBA00022989"/>
    </source>
</evidence>
<evidence type="ECO:0000256" key="3">
    <source>
        <dbReference type="ARBA" id="ARBA00022692"/>
    </source>
</evidence>
<dbReference type="InterPro" id="IPR005598">
    <property type="entry name" value="ATP_synth_I"/>
</dbReference>